<dbReference type="SUPFAM" id="SSF50370">
    <property type="entry name" value="Ricin B-like lectins"/>
    <property type="match status" value="1"/>
</dbReference>
<dbReference type="EMBL" id="KQ086087">
    <property type="protein sequence ID" value="KLO08549.1"/>
    <property type="molecule type" value="Genomic_DNA"/>
</dbReference>
<dbReference type="Gene3D" id="2.80.10.50">
    <property type="match status" value="1"/>
</dbReference>
<gene>
    <name evidence="2" type="ORF">SCHPADRAFT_604232</name>
</gene>
<dbReference type="OrthoDB" id="3004933at2759"/>
<evidence type="ECO:0008006" key="4">
    <source>
        <dbReference type="Google" id="ProtNLM"/>
    </source>
</evidence>
<feature type="signal peptide" evidence="1">
    <location>
        <begin position="1"/>
        <end position="18"/>
    </location>
</feature>
<proteinExistence type="predicted"/>
<evidence type="ECO:0000256" key="1">
    <source>
        <dbReference type="SAM" id="SignalP"/>
    </source>
</evidence>
<keyword evidence="3" id="KW-1185">Reference proteome</keyword>
<evidence type="ECO:0000313" key="3">
    <source>
        <dbReference type="Proteomes" id="UP000053477"/>
    </source>
</evidence>
<dbReference type="Proteomes" id="UP000053477">
    <property type="component" value="Unassembled WGS sequence"/>
</dbReference>
<keyword evidence="1" id="KW-0732">Signal</keyword>
<sequence length="168" mass="17799">MGAFTLLFLLSVTLVVAAVNPGSYLITNVQFTAQTVVGTDVAREGMPISTFNLEGDTSTNTIWSVDSTQTRLTVELLGLLAMTDATGGGAAGQGVFTVQAPNPQSPLVPIGTQSWEFIQASHGTIIALAGQDLAWTLATDALFTQITMQPIDSSDLRQQWTFTPHALE</sequence>
<feature type="chain" id="PRO_5005201598" description="Ricin B lectin domain-containing protein" evidence="1">
    <location>
        <begin position="19"/>
        <end position="168"/>
    </location>
</feature>
<dbReference type="InterPro" id="IPR035992">
    <property type="entry name" value="Ricin_B-like_lectins"/>
</dbReference>
<dbReference type="AlphaFoldDB" id="A0A0H2R9P4"/>
<accession>A0A0H2R9P4</accession>
<protein>
    <recommendedName>
        <fullName evidence="4">Ricin B lectin domain-containing protein</fullName>
    </recommendedName>
</protein>
<reference evidence="2 3" key="1">
    <citation type="submission" date="2015-04" db="EMBL/GenBank/DDBJ databases">
        <title>Complete genome sequence of Schizopora paradoxa KUC8140, a cosmopolitan wood degrader in East Asia.</title>
        <authorList>
            <consortium name="DOE Joint Genome Institute"/>
            <person name="Min B."/>
            <person name="Park H."/>
            <person name="Jang Y."/>
            <person name="Kim J.-J."/>
            <person name="Kim K.H."/>
            <person name="Pangilinan J."/>
            <person name="Lipzen A."/>
            <person name="Riley R."/>
            <person name="Grigoriev I.V."/>
            <person name="Spatafora J.W."/>
            <person name="Choi I.-G."/>
        </authorList>
    </citation>
    <scope>NUCLEOTIDE SEQUENCE [LARGE SCALE GENOMIC DNA]</scope>
    <source>
        <strain evidence="2 3">KUC8140</strain>
    </source>
</reference>
<evidence type="ECO:0000313" key="2">
    <source>
        <dbReference type="EMBL" id="KLO08549.1"/>
    </source>
</evidence>
<organism evidence="2 3">
    <name type="scientific">Schizopora paradoxa</name>
    <dbReference type="NCBI Taxonomy" id="27342"/>
    <lineage>
        <taxon>Eukaryota</taxon>
        <taxon>Fungi</taxon>
        <taxon>Dikarya</taxon>
        <taxon>Basidiomycota</taxon>
        <taxon>Agaricomycotina</taxon>
        <taxon>Agaricomycetes</taxon>
        <taxon>Hymenochaetales</taxon>
        <taxon>Schizoporaceae</taxon>
        <taxon>Schizopora</taxon>
    </lineage>
</organism>
<dbReference type="InParanoid" id="A0A0H2R9P4"/>
<name>A0A0H2R9P4_9AGAM</name>